<dbReference type="Gene3D" id="1.10.10.10">
    <property type="entry name" value="Winged helix-like DNA-binding domain superfamily/Winged helix DNA-binding domain"/>
    <property type="match status" value="1"/>
</dbReference>
<dbReference type="eggNOG" id="COG1846">
    <property type="taxonomic scope" value="Bacteria"/>
</dbReference>
<evidence type="ECO:0000259" key="8">
    <source>
        <dbReference type="PROSITE" id="PS50995"/>
    </source>
</evidence>
<dbReference type="GO" id="GO:0003700">
    <property type="term" value="F:DNA-binding transcription factor activity"/>
    <property type="evidence" value="ECO:0007669"/>
    <property type="project" value="InterPro"/>
</dbReference>
<dbReference type="InterPro" id="IPR000835">
    <property type="entry name" value="HTH_MarR-typ"/>
</dbReference>
<dbReference type="PRINTS" id="PR00598">
    <property type="entry name" value="HTHMARR"/>
</dbReference>
<gene>
    <name evidence="9" type="ORF">IV53_GL000360</name>
</gene>
<keyword evidence="4" id="KW-0804">Transcription</keyword>
<dbReference type="InterPro" id="IPR036388">
    <property type="entry name" value="WH-like_DNA-bd_sf"/>
</dbReference>
<reference evidence="9 10" key="1">
    <citation type="journal article" date="2015" name="Genome Announc.">
        <title>Expanding the biotechnology potential of lactobacilli through comparative genomics of 213 strains and associated genera.</title>
        <authorList>
            <person name="Sun Z."/>
            <person name="Harris H.M."/>
            <person name="McCann A."/>
            <person name="Guo C."/>
            <person name="Argimon S."/>
            <person name="Zhang W."/>
            <person name="Yang X."/>
            <person name="Jeffery I.B."/>
            <person name="Cooney J.C."/>
            <person name="Kagawa T.F."/>
            <person name="Liu W."/>
            <person name="Song Y."/>
            <person name="Salvetti E."/>
            <person name="Wrobel A."/>
            <person name="Rasinkangas P."/>
            <person name="Parkhill J."/>
            <person name="Rea M.C."/>
            <person name="O'Sullivan O."/>
            <person name="Ritari J."/>
            <person name="Douillard F.P."/>
            <person name="Paul Ross R."/>
            <person name="Yang R."/>
            <person name="Briner A.E."/>
            <person name="Felis G.E."/>
            <person name="de Vos W.M."/>
            <person name="Barrangou R."/>
            <person name="Klaenhammer T.R."/>
            <person name="Caufield P.W."/>
            <person name="Cui Y."/>
            <person name="Zhang H."/>
            <person name="O'Toole P.W."/>
        </authorList>
    </citation>
    <scope>NUCLEOTIDE SEQUENCE [LARGE SCALE GENOMIC DNA]</scope>
    <source>
        <strain evidence="9 10">DSM 22408</strain>
    </source>
</reference>
<dbReference type="AlphaFoldDB" id="A0A0R2KMH2"/>
<keyword evidence="3" id="KW-0238">DNA-binding</keyword>
<dbReference type="PANTHER" id="PTHR42756">
    <property type="entry name" value="TRANSCRIPTIONAL REGULATOR, MARR"/>
    <property type="match status" value="1"/>
</dbReference>
<dbReference type="InterPro" id="IPR036390">
    <property type="entry name" value="WH_DNA-bd_sf"/>
</dbReference>
<dbReference type="Pfam" id="PF22381">
    <property type="entry name" value="Staph_reg_Sar_Rot"/>
    <property type="match status" value="1"/>
</dbReference>
<name>A0A0R2KMH2_9LACO</name>
<dbReference type="GO" id="GO:0005737">
    <property type="term" value="C:cytoplasm"/>
    <property type="evidence" value="ECO:0007669"/>
    <property type="project" value="UniProtKB-SubCell"/>
</dbReference>
<sequence length="149" mass="17309">MEEHRPHKVQDELCFAIYSTQKAYNKFYYESLKPYKLTYLQFITLLVLWDAPKSGLIVKELGSQLGLDSGTLTPLLKRMENKGWVTRDNSAADGRKLVVQLTDKAWDLEDDIKDHVSDCFATSNLTETEYVKKVNQVKEICQRIEKIEF</sequence>
<dbReference type="RefSeq" id="WP_027106816.1">
    <property type="nucleotide sequence ID" value="NZ_JQBZ01000025.1"/>
</dbReference>
<feature type="domain" description="HTH marR-type" evidence="8">
    <location>
        <begin position="10"/>
        <end position="146"/>
    </location>
</feature>
<evidence type="ECO:0000256" key="6">
    <source>
        <dbReference type="ARBA" id="ARBA00047188"/>
    </source>
</evidence>
<proteinExistence type="inferred from homology"/>
<dbReference type="EMBL" id="JQBZ01000025">
    <property type="protein sequence ID" value="KRN88396.1"/>
    <property type="molecule type" value="Genomic_DNA"/>
</dbReference>
<comment type="caution">
    <text evidence="9">The sequence shown here is derived from an EMBL/GenBank/DDBJ whole genome shotgun (WGS) entry which is preliminary data.</text>
</comment>
<protein>
    <recommendedName>
        <fullName evidence="6">HTH-type transcriptional regulator SarZ</fullName>
    </recommendedName>
    <alternativeName>
        <fullName evidence="7">Staphylococcal accessory regulator Z</fullName>
    </alternativeName>
</protein>
<evidence type="ECO:0000256" key="2">
    <source>
        <dbReference type="ARBA" id="ARBA00023015"/>
    </source>
</evidence>
<keyword evidence="10" id="KW-1185">Reference proteome</keyword>
<evidence type="ECO:0000256" key="5">
    <source>
        <dbReference type="ARBA" id="ARBA00046337"/>
    </source>
</evidence>
<evidence type="ECO:0000313" key="9">
    <source>
        <dbReference type="EMBL" id="KRN88396.1"/>
    </source>
</evidence>
<evidence type="ECO:0000256" key="3">
    <source>
        <dbReference type="ARBA" id="ARBA00023125"/>
    </source>
</evidence>
<evidence type="ECO:0000256" key="7">
    <source>
        <dbReference type="ARBA" id="ARBA00047207"/>
    </source>
</evidence>
<dbReference type="SUPFAM" id="SSF46785">
    <property type="entry name" value="Winged helix' DNA-binding domain"/>
    <property type="match status" value="1"/>
</dbReference>
<evidence type="ECO:0000256" key="4">
    <source>
        <dbReference type="ARBA" id="ARBA00023163"/>
    </source>
</evidence>
<comment type="similarity">
    <text evidence="5">Belongs to the SarZ family.</text>
</comment>
<evidence type="ECO:0000256" key="1">
    <source>
        <dbReference type="ARBA" id="ARBA00004496"/>
    </source>
</evidence>
<dbReference type="OrthoDB" id="9806864at2"/>
<keyword evidence="2" id="KW-0805">Transcription regulation</keyword>
<comment type="subcellular location">
    <subcellularLocation>
        <location evidence="1">Cytoplasm</location>
    </subcellularLocation>
</comment>
<dbReference type="PATRIC" id="fig|1122146.4.peg.372"/>
<organism evidence="9 10">
    <name type="scientific">Ligilactobacillus ceti DSM 22408</name>
    <dbReference type="NCBI Taxonomy" id="1122146"/>
    <lineage>
        <taxon>Bacteria</taxon>
        <taxon>Bacillati</taxon>
        <taxon>Bacillota</taxon>
        <taxon>Bacilli</taxon>
        <taxon>Lactobacillales</taxon>
        <taxon>Lactobacillaceae</taxon>
        <taxon>Ligilactobacillus</taxon>
    </lineage>
</organism>
<dbReference type="Proteomes" id="UP000051500">
    <property type="component" value="Unassembled WGS sequence"/>
</dbReference>
<evidence type="ECO:0000313" key="10">
    <source>
        <dbReference type="Proteomes" id="UP000051500"/>
    </source>
</evidence>
<dbReference type="PROSITE" id="PS50995">
    <property type="entry name" value="HTH_MARR_2"/>
    <property type="match status" value="1"/>
</dbReference>
<dbReference type="SMART" id="SM00347">
    <property type="entry name" value="HTH_MARR"/>
    <property type="match status" value="1"/>
</dbReference>
<dbReference type="PANTHER" id="PTHR42756:SF1">
    <property type="entry name" value="TRANSCRIPTIONAL REPRESSOR OF EMRAB OPERON"/>
    <property type="match status" value="1"/>
</dbReference>
<accession>A0A0R2KMH2</accession>
<dbReference type="InterPro" id="IPR055166">
    <property type="entry name" value="Transc_reg_Sar_Rot_HTH"/>
</dbReference>
<dbReference type="GO" id="GO:0003677">
    <property type="term" value="F:DNA binding"/>
    <property type="evidence" value="ECO:0007669"/>
    <property type="project" value="UniProtKB-KW"/>
</dbReference>